<name>A0A851UQB7_9PASS</name>
<feature type="domain" description="Ubiquitin-like" evidence="1">
    <location>
        <begin position="2"/>
        <end position="59"/>
    </location>
</feature>
<comment type="caution">
    <text evidence="2">The sequence shown here is derived from an EMBL/GenBank/DDBJ whole genome shotgun (WGS) entry which is preliminary data.</text>
</comment>
<organism evidence="2 3">
    <name type="scientific">Elachura formosa</name>
    <name type="common">spotted wren-babbler</name>
    <dbReference type="NCBI Taxonomy" id="1463973"/>
    <lineage>
        <taxon>Eukaryota</taxon>
        <taxon>Metazoa</taxon>
        <taxon>Chordata</taxon>
        <taxon>Craniata</taxon>
        <taxon>Vertebrata</taxon>
        <taxon>Euteleostomi</taxon>
        <taxon>Archelosauria</taxon>
        <taxon>Archosauria</taxon>
        <taxon>Dinosauria</taxon>
        <taxon>Saurischia</taxon>
        <taxon>Theropoda</taxon>
        <taxon>Coelurosauria</taxon>
        <taxon>Aves</taxon>
        <taxon>Neognathae</taxon>
        <taxon>Neoaves</taxon>
        <taxon>Telluraves</taxon>
        <taxon>Australaves</taxon>
        <taxon>Passeriformes</taxon>
        <taxon>Elachuridae</taxon>
        <taxon>Elachura</taxon>
    </lineage>
</organism>
<evidence type="ECO:0000313" key="2">
    <source>
        <dbReference type="EMBL" id="NXD31834.1"/>
    </source>
</evidence>
<evidence type="ECO:0000313" key="3">
    <source>
        <dbReference type="Proteomes" id="UP000623542"/>
    </source>
</evidence>
<dbReference type="Gene3D" id="3.10.20.90">
    <property type="entry name" value="Phosphatidylinositol 3-kinase Catalytic Subunit, Chain A, domain 1"/>
    <property type="match status" value="1"/>
</dbReference>
<gene>
    <name evidence="2" type="primary">Rbck1</name>
    <name evidence="2" type="ORF">ELAFOR_R14644</name>
</gene>
<protein>
    <submittedName>
        <fullName evidence="2">HOIL1 protein</fullName>
    </submittedName>
</protein>
<dbReference type="SUPFAM" id="SSF54236">
    <property type="entry name" value="Ubiquitin-like"/>
    <property type="match status" value="1"/>
</dbReference>
<evidence type="ECO:0000259" key="1">
    <source>
        <dbReference type="PROSITE" id="PS50053"/>
    </source>
</evidence>
<dbReference type="PROSITE" id="PS50053">
    <property type="entry name" value="UBIQUITIN_2"/>
    <property type="match status" value="1"/>
</dbReference>
<dbReference type="Proteomes" id="UP000623542">
    <property type="component" value="Unassembled WGS sequence"/>
</dbReference>
<keyword evidence="3" id="KW-1185">Reference proteome</keyword>
<feature type="non-terminal residue" evidence="2">
    <location>
        <position position="59"/>
    </location>
</feature>
<dbReference type="InterPro" id="IPR029071">
    <property type="entry name" value="Ubiquitin-like_domsf"/>
</dbReference>
<accession>A0A851UQB7</accession>
<dbReference type="EMBL" id="WBNG01002680">
    <property type="protein sequence ID" value="NXD31834.1"/>
    <property type="molecule type" value="Genomic_DNA"/>
</dbReference>
<dbReference type="InterPro" id="IPR000626">
    <property type="entry name" value="Ubiquitin-like_dom"/>
</dbReference>
<feature type="non-terminal residue" evidence="2">
    <location>
        <position position="1"/>
    </location>
</feature>
<dbReference type="OrthoDB" id="261960at2759"/>
<sequence>SLAVVVEDATSSASVTLRVQPQLSIGRLKEQVSRELGFPVAAQRWIVGQSLCQDGRSLR</sequence>
<dbReference type="AlphaFoldDB" id="A0A851UQB7"/>
<proteinExistence type="predicted"/>
<reference evidence="2" key="1">
    <citation type="submission" date="2019-09" db="EMBL/GenBank/DDBJ databases">
        <title>Bird 10,000 Genomes (B10K) Project - Family phase.</title>
        <authorList>
            <person name="Zhang G."/>
        </authorList>
    </citation>
    <scope>NUCLEOTIDE SEQUENCE</scope>
    <source>
        <strain evidence="2">B10K-IZCAS-20218</strain>
        <tissue evidence="2">Blood</tissue>
    </source>
</reference>